<dbReference type="EMBL" id="KZ502006">
    <property type="protein sequence ID" value="PKU85045.1"/>
    <property type="molecule type" value="Genomic_DNA"/>
</dbReference>
<gene>
    <name evidence="1" type="ORF">MA16_Dca018382</name>
</gene>
<proteinExistence type="predicted"/>
<protein>
    <submittedName>
        <fullName evidence="1">Uncharacterized protein</fullName>
    </submittedName>
</protein>
<reference evidence="1 2" key="2">
    <citation type="journal article" date="2017" name="Nature">
        <title>The Apostasia genome and the evolution of orchids.</title>
        <authorList>
            <person name="Zhang G.Q."/>
            <person name="Liu K.W."/>
            <person name="Li Z."/>
            <person name="Lohaus R."/>
            <person name="Hsiao Y.Y."/>
            <person name="Niu S.C."/>
            <person name="Wang J.Y."/>
            <person name="Lin Y.C."/>
            <person name="Xu Q."/>
            <person name="Chen L.J."/>
            <person name="Yoshida K."/>
            <person name="Fujiwara S."/>
            <person name="Wang Z.W."/>
            <person name="Zhang Y.Q."/>
            <person name="Mitsuda N."/>
            <person name="Wang M."/>
            <person name="Liu G.H."/>
            <person name="Pecoraro L."/>
            <person name="Huang H.X."/>
            <person name="Xiao X.J."/>
            <person name="Lin M."/>
            <person name="Wu X.Y."/>
            <person name="Wu W.L."/>
            <person name="Chen Y.Y."/>
            <person name="Chang S.B."/>
            <person name="Sakamoto S."/>
            <person name="Ohme-Takagi M."/>
            <person name="Yagi M."/>
            <person name="Zeng S.J."/>
            <person name="Shen C.Y."/>
            <person name="Yeh C.M."/>
            <person name="Luo Y.B."/>
            <person name="Tsai W.C."/>
            <person name="Van de Peer Y."/>
            <person name="Liu Z.J."/>
        </authorList>
    </citation>
    <scope>NUCLEOTIDE SEQUENCE [LARGE SCALE GENOMIC DNA]</scope>
    <source>
        <tissue evidence="1">The whole plant</tissue>
    </source>
</reference>
<accession>A0A2I0XAV7</accession>
<name>A0A2I0XAV7_9ASPA</name>
<keyword evidence="2" id="KW-1185">Reference proteome</keyword>
<organism evidence="1 2">
    <name type="scientific">Dendrobium catenatum</name>
    <dbReference type="NCBI Taxonomy" id="906689"/>
    <lineage>
        <taxon>Eukaryota</taxon>
        <taxon>Viridiplantae</taxon>
        <taxon>Streptophyta</taxon>
        <taxon>Embryophyta</taxon>
        <taxon>Tracheophyta</taxon>
        <taxon>Spermatophyta</taxon>
        <taxon>Magnoliopsida</taxon>
        <taxon>Liliopsida</taxon>
        <taxon>Asparagales</taxon>
        <taxon>Orchidaceae</taxon>
        <taxon>Epidendroideae</taxon>
        <taxon>Malaxideae</taxon>
        <taxon>Dendrobiinae</taxon>
        <taxon>Dendrobium</taxon>
    </lineage>
</organism>
<dbReference type="Proteomes" id="UP000233837">
    <property type="component" value="Unassembled WGS sequence"/>
</dbReference>
<evidence type="ECO:0000313" key="2">
    <source>
        <dbReference type="Proteomes" id="UP000233837"/>
    </source>
</evidence>
<reference evidence="1 2" key="1">
    <citation type="journal article" date="2016" name="Sci. Rep.">
        <title>The Dendrobium catenatum Lindl. genome sequence provides insights into polysaccharide synthase, floral development and adaptive evolution.</title>
        <authorList>
            <person name="Zhang G.Q."/>
            <person name="Xu Q."/>
            <person name="Bian C."/>
            <person name="Tsai W.C."/>
            <person name="Yeh C.M."/>
            <person name="Liu K.W."/>
            <person name="Yoshida K."/>
            <person name="Zhang L.S."/>
            <person name="Chang S.B."/>
            <person name="Chen F."/>
            <person name="Shi Y."/>
            <person name="Su Y.Y."/>
            <person name="Zhang Y.Q."/>
            <person name="Chen L.J."/>
            <person name="Yin Y."/>
            <person name="Lin M."/>
            <person name="Huang H."/>
            <person name="Deng H."/>
            <person name="Wang Z.W."/>
            <person name="Zhu S.L."/>
            <person name="Zhao X."/>
            <person name="Deng C."/>
            <person name="Niu S.C."/>
            <person name="Huang J."/>
            <person name="Wang M."/>
            <person name="Liu G.H."/>
            <person name="Yang H.J."/>
            <person name="Xiao X.J."/>
            <person name="Hsiao Y.Y."/>
            <person name="Wu W.L."/>
            <person name="Chen Y.Y."/>
            <person name="Mitsuda N."/>
            <person name="Ohme-Takagi M."/>
            <person name="Luo Y.B."/>
            <person name="Van de Peer Y."/>
            <person name="Liu Z.J."/>
        </authorList>
    </citation>
    <scope>NUCLEOTIDE SEQUENCE [LARGE SCALE GENOMIC DNA]</scope>
    <source>
        <tissue evidence="1">The whole plant</tissue>
    </source>
</reference>
<sequence>MDITLLWLSALSTILLRWKLDWLLTLLLLGQILEGPYGQPDFSLLKDDDVRNPLSIPL</sequence>
<evidence type="ECO:0000313" key="1">
    <source>
        <dbReference type="EMBL" id="PKU85045.1"/>
    </source>
</evidence>
<dbReference type="AlphaFoldDB" id="A0A2I0XAV7"/>